<proteinExistence type="predicted"/>
<evidence type="ECO:0000313" key="4">
    <source>
        <dbReference type="Proteomes" id="UP001147830"/>
    </source>
</evidence>
<keyword evidence="4" id="KW-1185">Reference proteome</keyword>
<reference evidence="3" key="2">
    <citation type="submission" date="2022-08" db="EMBL/GenBank/DDBJ databases">
        <authorList>
            <person name="Dong C."/>
        </authorList>
    </citation>
    <scope>NUCLEOTIDE SEQUENCE</scope>
    <source>
        <strain evidence="3">59MF3M-4</strain>
    </source>
</reference>
<organism evidence="3 4">
    <name type="scientific">Thalassolituus pacificus</name>
    <dbReference type="NCBI Taxonomy" id="2975440"/>
    <lineage>
        <taxon>Bacteria</taxon>
        <taxon>Pseudomonadati</taxon>
        <taxon>Pseudomonadota</taxon>
        <taxon>Gammaproteobacteria</taxon>
        <taxon>Oceanospirillales</taxon>
        <taxon>Oceanospirillaceae</taxon>
        <taxon>Thalassolituus</taxon>
    </lineage>
</organism>
<evidence type="ECO:0000256" key="1">
    <source>
        <dbReference type="ARBA" id="ARBA00022679"/>
    </source>
</evidence>
<feature type="transmembrane region" description="Helical" evidence="2">
    <location>
        <begin position="15"/>
        <end position="36"/>
    </location>
</feature>
<dbReference type="EMBL" id="JAOANI010000015">
    <property type="protein sequence ID" value="MCT7358913.1"/>
    <property type="molecule type" value="Genomic_DNA"/>
</dbReference>
<keyword evidence="2" id="KW-0472">Membrane</keyword>
<sequence length="421" mass="45193">MDRIRFIFSRLREHLWARPLAICLLSIGAAFIAKLADDTGLSQFAPSIAPESIETLLSIMATSMLVIATFSVGSIVAAYASASSTATPRSFGLVVADDVSQNALSTFVGAFIFSIVSLTEVKNNYFQAAGLFILFILSAIVFGIVIITFVRWVDSIARLGRVGSTIDKVEKAASAALKRRHNDPTLRSVPVQTREGGHAVFAAVVGYVQYIDIAVLQTWAEKAGVHVVVAALPGTFVAPGRPLAYIHADDGEESGIDCKHLPDSFKIGSDRLFADDPRFGLVVLSEIAGRALSPAINDPGTAIDIIGTLLQLFALWSEPAAERDEPAAKYDRVEVHEISVRDMFDDAFTAIARDGAGMVEVAVRLQKALNSLASIGNADMRDAARYHGQLALKRAEIAMEVAEDLAMVRQAATFTEKNAAL</sequence>
<evidence type="ECO:0000313" key="3">
    <source>
        <dbReference type="EMBL" id="MCT7358913.1"/>
    </source>
</evidence>
<reference evidence="3" key="1">
    <citation type="journal article" date="2022" name="Front. Microbiol.">
        <title>Genome-based taxonomic rearrangement of Oceanobacter-related bacteria including the description of Thalassolituus hydrocarbonoclasticus sp. nov. and Thalassolituus pacificus sp. nov. and emended description of the genus Thalassolituus.</title>
        <authorList>
            <person name="Dong C."/>
            <person name="Wei L."/>
            <person name="Wang J."/>
            <person name="Lai Q."/>
            <person name="Huang Z."/>
            <person name="Shao Z."/>
        </authorList>
    </citation>
    <scope>NUCLEOTIDE SEQUENCE</scope>
    <source>
        <strain evidence="3">59MF3M-4</strain>
    </source>
</reference>
<keyword evidence="2" id="KW-1133">Transmembrane helix</keyword>
<dbReference type="Pfam" id="PF10011">
    <property type="entry name" value="DUF2254"/>
    <property type="match status" value="1"/>
</dbReference>
<feature type="transmembrane region" description="Helical" evidence="2">
    <location>
        <begin position="102"/>
        <end position="119"/>
    </location>
</feature>
<dbReference type="GO" id="GO:0016763">
    <property type="term" value="F:pentosyltransferase activity"/>
    <property type="evidence" value="ECO:0007669"/>
    <property type="project" value="InterPro"/>
</dbReference>
<dbReference type="GO" id="GO:0006213">
    <property type="term" value="P:pyrimidine nucleoside metabolic process"/>
    <property type="evidence" value="ECO:0007669"/>
    <property type="project" value="InterPro"/>
</dbReference>
<name>A0A9X2WEL5_9GAMM</name>
<feature type="transmembrane region" description="Helical" evidence="2">
    <location>
        <begin position="125"/>
        <end position="150"/>
    </location>
</feature>
<protein>
    <submittedName>
        <fullName evidence="3">DUF2254 domain-containing protein</fullName>
    </submittedName>
</protein>
<evidence type="ECO:0000256" key="2">
    <source>
        <dbReference type="SAM" id="Phobius"/>
    </source>
</evidence>
<dbReference type="InterPro" id="IPR036566">
    <property type="entry name" value="PYNP-like_C_sf"/>
</dbReference>
<dbReference type="InterPro" id="IPR018723">
    <property type="entry name" value="DUF2254_membrane"/>
</dbReference>
<dbReference type="AlphaFoldDB" id="A0A9X2WEL5"/>
<dbReference type="SUPFAM" id="SSF54680">
    <property type="entry name" value="Pyrimidine nucleoside phosphorylase C-terminal domain"/>
    <property type="match status" value="1"/>
</dbReference>
<gene>
    <name evidence="3" type="ORF">NYR02_07780</name>
</gene>
<feature type="transmembrane region" description="Helical" evidence="2">
    <location>
        <begin position="56"/>
        <end position="81"/>
    </location>
</feature>
<keyword evidence="1" id="KW-0808">Transferase</keyword>
<keyword evidence="2" id="KW-0812">Transmembrane</keyword>
<comment type="caution">
    <text evidence="3">The sequence shown here is derived from an EMBL/GenBank/DDBJ whole genome shotgun (WGS) entry which is preliminary data.</text>
</comment>
<accession>A0A9X2WEL5</accession>
<dbReference type="Proteomes" id="UP001147830">
    <property type="component" value="Unassembled WGS sequence"/>
</dbReference>